<evidence type="ECO:0000313" key="4">
    <source>
        <dbReference type="Proteomes" id="UP000269154"/>
    </source>
</evidence>
<name>A0A3N6PJV6_9CYAN</name>
<dbReference type="Gene3D" id="3.60.10.10">
    <property type="entry name" value="Endonuclease/exonuclease/phosphatase"/>
    <property type="match status" value="1"/>
</dbReference>
<feature type="transmembrane region" description="Helical" evidence="1">
    <location>
        <begin position="12"/>
        <end position="31"/>
    </location>
</feature>
<keyword evidence="1" id="KW-0812">Transmembrane</keyword>
<dbReference type="Pfam" id="PF03372">
    <property type="entry name" value="Exo_endo_phos"/>
    <property type="match status" value="1"/>
</dbReference>
<dbReference type="RefSeq" id="WP_124146329.1">
    <property type="nucleotide sequence ID" value="NZ_CAWOKI010000150.1"/>
</dbReference>
<dbReference type="GO" id="GO:0006506">
    <property type="term" value="P:GPI anchor biosynthetic process"/>
    <property type="evidence" value="ECO:0007669"/>
    <property type="project" value="TreeGrafter"/>
</dbReference>
<dbReference type="AlphaFoldDB" id="A0A3N6PJV6"/>
<dbReference type="OrthoDB" id="9796594at2"/>
<accession>A0A3N6PJV6</accession>
<dbReference type="EMBL" id="RCBY01000004">
    <property type="protein sequence ID" value="RQH56527.1"/>
    <property type="molecule type" value="Genomic_DNA"/>
</dbReference>
<protein>
    <submittedName>
        <fullName evidence="3">Endonuclease/exonuclease/phosphatase family protein</fullName>
    </submittedName>
</protein>
<dbReference type="InterPro" id="IPR051916">
    <property type="entry name" value="GPI-anchor_lipid_remodeler"/>
</dbReference>
<dbReference type="InterPro" id="IPR005135">
    <property type="entry name" value="Endo/exonuclease/phosphatase"/>
</dbReference>
<feature type="transmembrane region" description="Helical" evidence="1">
    <location>
        <begin position="66"/>
        <end position="86"/>
    </location>
</feature>
<keyword evidence="1" id="KW-0472">Membrane</keyword>
<dbReference type="PANTHER" id="PTHR14859:SF1">
    <property type="entry name" value="PGAP2-INTERACTING PROTEIN"/>
    <property type="match status" value="1"/>
</dbReference>
<dbReference type="PANTHER" id="PTHR14859">
    <property type="entry name" value="CALCOFLUOR WHITE HYPERSENSITIVE PROTEIN PRECURSOR"/>
    <property type="match status" value="1"/>
</dbReference>
<organism evidence="3 4">
    <name type="scientific">Okeania hirsuta</name>
    <dbReference type="NCBI Taxonomy" id="1458930"/>
    <lineage>
        <taxon>Bacteria</taxon>
        <taxon>Bacillati</taxon>
        <taxon>Cyanobacteriota</taxon>
        <taxon>Cyanophyceae</taxon>
        <taxon>Oscillatoriophycideae</taxon>
        <taxon>Oscillatoriales</taxon>
        <taxon>Microcoleaceae</taxon>
        <taxon>Okeania</taxon>
    </lineage>
</organism>
<keyword evidence="3" id="KW-0269">Exonuclease</keyword>
<proteinExistence type="predicted"/>
<evidence type="ECO:0000313" key="3">
    <source>
        <dbReference type="EMBL" id="RQH56527.1"/>
    </source>
</evidence>
<keyword evidence="3" id="KW-0255">Endonuclease</keyword>
<keyword evidence="4" id="KW-1185">Reference proteome</keyword>
<dbReference type="GO" id="GO:0016020">
    <property type="term" value="C:membrane"/>
    <property type="evidence" value="ECO:0007669"/>
    <property type="project" value="GOC"/>
</dbReference>
<dbReference type="InterPro" id="IPR036691">
    <property type="entry name" value="Endo/exonu/phosph_ase_sf"/>
</dbReference>
<feature type="domain" description="Endonuclease/exonuclease/phosphatase" evidence="2">
    <location>
        <begin position="105"/>
        <end position="312"/>
    </location>
</feature>
<keyword evidence="1" id="KW-1133">Transmembrane helix</keyword>
<sequence>MDILGIEKLLYLIFVITIVLVTLCSLASYLGKFHFLLELTCHFKIQYTFLSLLGISFFLWVGNYLWLLISLFCLTINLLEVIPFYISRNIIKDGSVQKIRFLEANVFYMNQQYERLISEVKEENPDVAIFIEVTDAWAEKLELLQQDYSYWVIHQDPQIAFGKNINLGIAVYSKIPLKNTSIQDLGGGRKTVSTQVEIQGKTLSILATHPTWSIGKYKFNLRNKQLSEIASYVASQKSSIVVIGDLNITMWSPYYKELIRNSGLYNARTGFGMIPTWPSFIPLLSIPIDHCLVSQNIRVVKIKSGKNIGSDHLPLITDLIITGNRI</sequence>
<keyword evidence="3" id="KW-0540">Nuclease</keyword>
<evidence type="ECO:0000256" key="1">
    <source>
        <dbReference type="SAM" id="Phobius"/>
    </source>
</evidence>
<feature type="transmembrane region" description="Helical" evidence="1">
    <location>
        <begin position="43"/>
        <end position="60"/>
    </location>
</feature>
<gene>
    <name evidence="3" type="ORF">D5R40_01400</name>
</gene>
<dbReference type="GO" id="GO:0004519">
    <property type="term" value="F:endonuclease activity"/>
    <property type="evidence" value="ECO:0007669"/>
    <property type="project" value="UniProtKB-KW"/>
</dbReference>
<keyword evidence="3" id="KW-0378">Hydrolase</keyword>
<dbReference type="Proteomes" id="UP000269154">
    <property type="component" value="Unassembled WGS sequence"/>
</dbReference>
<comment type="caution">
    <text evidence="3">The sequence shown here is derived from an EMBL/GenBank/DDBJ whole genome shotgun (WGS) entry which is preliminary data.</text>
</comment>
<reference evidence="3 4" key="1">
    <citation type="journal article" date="2018" name="ACS Chem. Biol.">
        <title>Ketoreductase domain dysfunction expands chemodiversity: malyngamide biosynthesis in the cyanobacterium Okeania hirsuta.</title>
        <authorList>
            <person name="Moss N.A."/>
            <person name="Leao T."/>
            <person name="Rankin M."/>
            <person name="McCullough T.M."/>
            <person name="Qu P."/>
            <person name="Korobeynikov A."/>
            <person name="Smith J.L."/>
            <person name="Gerwick L."/>
            <person name="Gerwick W.H."/>
        </authorList>
    </citation>
    <scope>NUCLEOTIDE SEQUENCE [LARGE SCALE GENOMIC DNA]</scope>
    <source>
        <strain evidence="3 4">PAB10Feb10-1</strain>
    </source>
</reference>
<dbReference type="GO" id="GO:0004527">
    <property type="term" value="F:exonuclease activity"/>
    <property type="evidence" value="ECO:0007669"/>
    <property type="project" value="UniProtKB-KW"/>
</dbReference>
<evidence type="ECO:0000259" key="2">
    <source>
        <dbReference type="Pfam" id="PF03372"/>
    </source>
</evidence>
<dbReference type="SUPFAM" id="SSF56219">
    <property type="entry name" value="DNase I-like"/>
    <property type="match status" value="1"/>
</dbReference>